<dbReference type="PANTHER" id="PTHR43095">
    <property type="entry name" value="SUGAR KINASE"/>
    <property type="match status" value="1"/>
</dbReference>
<dbReference type="CDD" id="cd07808">
    <property type="entry name" value="ASKHA_NBD_FGGY_EcXK-like"/>
    <property type="match status" value="1"/>
</dbReference>
<dbReference type="GO" id="GO:0004856">
    <property type="term" value="F:D-xylulokinase activity"/>
    <property type="evidence" value="ECO:0007669"/>
    <property type="project" value="UniProtKB-UniRule"/>
</dbReference>
<dbReference type="InterPro" id="IPR006000">
    <property type="entry name" value="Xylulokinase"/>
</dbReference>
<proteinExistence type="inferred from homology"/>
<reference evidence="13 14" key="1">
    <citation type="journal article" date="2022" name="Evol. Bioinform. Online">
        <title>Draft Genome Sequence of Oceanobacillus jordanicus Strain GSFE11, a Halotolerant Plant Growth-Promoting Bacterial Endophyte Isolated From the Jordan Valley.</title>
        <authorList>
            <person name="Alhindi T."/>
            <person name="Albdaiwi R."/>
        </authorList>
    </citation>
    <scope>NUCLEOTIDE SEQUENCE [LARGE SCALE GENOMIC DNA]</scope>
    <source>
        <strain evidence="13 14">GSFE11</strain>
    </source>
</reference>
<dbReference type="InterPro" id="IPR043129">
    <property type="entry name" value="ATPase_NBD"/>
</dbReference>
<dbReference type="GO" id="GO:0005524">
    <property type="term" value="F:ATP binding"/>
    <property type="evidence" value="ECO:0007669"/>
    <property type="project" value="UniProtKB-UniRule"/>
</dbReference>
<evidence type="ECO:0000256" key="9">
    <source>
        <dbReference type="RuleBase" id="RU003733"/>
    </source>
</evidence>
<comment type="catalytic activity">
    <reaction evidence="8 10">
        <text>D-xylulose + ATP = D-xylulose 5-phosphate + ADP + H(+)</text>
        <dbReference type="Rhea" id="RHEA:10964"/>
        <dbReference type="ChEBI" id="CHEBI:15378"/>
        <dbReference type="ChEBI" id="CHEBI:17140"/>
        <dbReference type="ChEBI" id="CHEBI:30616"/>
        <dbReference type="ChEBI" id="CHEBI:57737"/>
        <dbReference type="ChEBI" id="CHEBI:456216"/>
        <dbReference type="EC" id="2.7.1.17"/>
    </reaction>
</comment>
<feature type="site" description="Important for activity" evidence="8">
    <location>
        <position position="8"/>
    </location>
</feature>
<organism evidence="13 14">
    <name type="scientific">Oceanobacillus jordanicus</name>
    <dbReference type="NCBI Taxonomy" id="2867266"/>
    <lineage>
        <taxon>Bacteria</taxon>
        <taxon>Bacillati</taxon>
        <taxon>Bacillota</taxon>
        <taxon>Bacilli</taxon>
        <taxon>Bacillales</taxon>
        <taxon>Bacillaceae</taxon>
        <taxon>Oceanobacillus</taxon>
    </lineage>
</organism>
<dbReference type="InterPro" id="IPR018484">
    <property type="entry name" value="FGGY_N"/>
</dbReference>
<evidence type="ECO:0000256" key="5">
    <source>
        <dbReference type="ARBA" id="ARBA00022777"/>
    </source>
</evidence>
<evidence type="ECO:0000313" key="14">
    <source>
        <dbReference type="Proteomes" id="UP001199631"/>
    </source>
</evidence>
<comment type="similarity">
    <text evidence="1 8 9">Belongs to the FGGY kinase family.</text>
</comment>
<evidence type="ECO:0000256" key="1">
    <source>
        <dbReference type="ARBA" id="ARBA00009156"/>
    </source>
</evidence>
<name>A0AAW5B423_9BACI</name>
<keyword evidence="2 8" id="KW-0859">Xylose metabolism</keyword>
<dbReference type="EMBL" id="JAIFZM010000002">
    <property type="protein sequence ID" value="MCG3418091.1"/>
    <property type="molecule type" value="Genomic_DNA"/>
</dbReference>
<keyword evidence="5 8" id="KW-0418">Kinase</keyword>
<gene>
    <name evidence="8 10 13" type="primary">xylB</name>
    <name evidence="13" type="ORF">K3T81_02905</name>
</gene>
<dbReference type="PIRSF" id="PIRSF000538">
    <property type="entry name" value="GlpK"/>
    <property type="match status" value="1"/>
</dbReference>
<evidence type="ECO:0000259" key="11">
    <source>
        <dbReference type="Pfam" id="PF00370"/>
    </source>
</evidence>
<dbReference type="GO" id="GO:0005998">
    <property type="term" value="P:xylulose catabolic process"/>
    <property type="evidence" value="ECO:0007669"/>
    <property type="project" value="UniProtKB-UniRule"/>
</dbReference>
<accession>A0AAW5B423</accession>
<sequence>MKYVIGIDLGTSAVKILLVDQNGNVTQEVTKQFALIQEKPGYSEQHPEDWVEQTIAGLAELLEKFPGNKDAIEGISFSGQMHGLVLLDENKNVLRPAILWNDTRTTAQCEEIYRMVGEKRLLDITKNPALEGFTLPKLLWVKQHEPEIYAQVKTFVLPKDYVRYRLTGALHMDYSDAAGTLLLDIANKEWSSELCDVLGIEASLCPPLVDSHEEVGSVTEEVSEKTGLSSATRVFAGGADNACGAIGAGILSEGKTLCSIGTSGVVLSYEPQADKEFGGKVHYFNHGSPDAYYTMGVTLAAGHSLSWFKDVFAEDVSFEELLAEIATVSVGSNGLLFTPYISGERSPHADAIIRGSFIGMDSRHKRKDFVRAVMEGITFSLNESLELFRESGKTVDTVISSGGGSKNEAWLQMQADIFQATIVKLSNEQGPGMGAAMLAAYGCGWFASLQECADSFLETDKLYKPKAENVAKYKELFAIYQDVYGQTKKLNDRLNVYRM</sequence>
<feature type="domain" description="Carbohydrate kinase FGGY N-terminal" evidence="11">
    <location>
        <begin position="3"/>
        <end position="247"/>
    </location>
</feature>
<dbReference type="PROSITE" id="PS00445">
    <property type="entry name" value="FGGY_KINASES_2"/>
    <property type="match status" value="1"/>
</dbReference>
<keyword evidence="7 8" id="KW-0119">Carbohydrate metabolism</keyword>
<dbReference type="NCBIfam" id="TIGR01312">
    <property type="entry name" value="XylB"/>
    <property type="match status" value="1"/>
</dbReference>
<dbReference type="InterPro" id="IPR018483">
    <property type="entry name" value="Carb_kinase_FGGY_CS"/>
</dbReference>
<evidence type="ECO:0000256" key="6">
    <source>
        <dbReference type="ARBA" id="ARBA00022840"/>
    </source>
</evidence>
<evidence type="ECO:0000256" key="4">
    <source>
        <dbReference type="ARBA" id="ARBA00022741"/>
    </source>
</evidence>
<dbReference type="Pfam" id="PF02782">
    <property type="entry name" value="FGGY_C"/>
    <property type="match status" value="1"/>
</dbReference>
<feature type="active site" description="Proton acceptor" evidence="8">
    <location>
        <position position="240"/>
    </location>
</feature>
<comment type="caution">
    <text evidence="13">The sequence shown here is derived from an EMBL/GenBank/DDBJ whole genome shotgun (WGS) entry which is preliminary data.</text>
</comment>
<feature type="binding site" evidence="8">
    <location>
        <begin position="81"/>
        <end position="82"/>
    </location>
    <ligand>
        <name>substrate</name>
    </ligand>
</feature>
<dbReference type="HAMAP" id="MF_02220">
    <property type="entry name" value="XylB"/>
    <property type="match status" value="1"/>
</dbReference>
<keyword evidence="3 8" id="KW-0808">Transferase</keyword>
<evidence type="ECO:0000256" key="8">
    <source>
        <dbReference type="HAMAP-Rule" id="MF_02220"/>
    </source>
</evidence>
<dbReference type="InterPro" id="IPR000577">
    <property type="entry name" value="Carb_kinase_FGGY"/>
</dbReference>
<dbReference type="SUPFAM" id="SSF53067">
    <property type="entry name" value="Actin-like ATPase domain"/>
    <property type="match status" value="2"/>
</dbReference>
<dbReference type="GO" id="GO:0042732">
    <property type="term" value="P:D-xylose metabolic process"/>
    <property type="evidence" value="ECO:0007669"/>
    <property type="project" value="UniProtKB-KW"/>
</dbReference>
<dbReference type="RefSeq" id="WP_238018123.1">
    <property type="nucleotide sequence ID" value="NZ_JAIFZM010000002.1"/>
</dbReference>
<protein>
    <recommendedName>
        <fullName evidence="8 10">Xylulose kinase</fullName>
        <shortName evidence="8 10">Xylulokinase</shortName>
        <ecNumber evidence="8 10">2.7.1.17</ecNumber>
    </recommendedName>
</protein>
<dbReference type="EC" id="2.7.1.17" evidence="8 10"/>
<evidence type="ECO:0000313" key="13">
    <source>
        <dbReference type="EMBL" id="MCG3418091.1"/>
    </source>
</evidence>
<evidence type="ECO:0000256" key="10">
    <source>
        <dbReference type="RuleBase" id="RU364073"/>
    </source>
</evidence>
<dbReference type="Proteomes" id="UP001199631">
    <property type="component" value="Unassembled WGS sequence"/>
</dbReference>
<dbReference type="InterPro" id="IPR018485">
    <property type="entry name" value="FGGY_C"/>
</dbReference>
<dbReference type="Pfam" id="PF00370">
    <property type="entry name" value="FGGY_N"/>
    <property type="match status" value="1"/>
</dbReference>
<dbReference type="Gene3D" id="3.30.420.40">
    <property type="match status" value="2"/>
</dbReference>
<evidence type="ECO:0000256" key="7">
    <source>
        <dbReference type="ARBA" id="ARBA00023277"/>
    </source>
</evidence>
<keyword evidence="6 8" id="KW-0067">ATP-binding</keyword>
<evidence type="ECO:0000256" key="2">
    <source>
        <dbReference type="ARBA" id="ARBA00022629"/>
    </source>
</evidence>
<dbReference type="AlphaFoldDB" id="A0AAW5B423"/>
<evidence type="ECO:0000256" key="3">
    <source>
        <dbReference type="ARBA" id="ARBA00022679"/>
    </source>
</evidence>
<dbReference type="PANTHER" id="PTHR43095:SF5">
    <property type="entry name" value="XYLULOSE KINASE"/>
    <property type="match status" value="1"/>
</dbReference>
<dbReference type="PROSITE" id="PS00933">
    <property type="entry name" value="FGGY_KINASES_1"/>
    <property type="match status" value="1"/>
</dbReference>
<comment type="function">
    <text evidence="8">Catalyzes the phosphorylation of D-xylulose to D-xylulose 5-phosphate.</text>
</comment>
<feature type="domain" description="Carbohydrate kinase FGGY C-terminal" evidence="12">
    <location>
        <begin position="257"/>
        <end position="442"/>
    </location>
</feature>
<keyword evidence="4 8" id="KW-0547">Nucleotide-binding</keyword>
<keyword evidence="14" id="KW-1185">Reference proteome</keyword>
<evidence type="ECO:0000259" key="12">
    <source>
        <dbReference type="Pfam" id="PF02782"/>
    </source>
</evidence>
<dbReference type="InterPro" id="IPR050406">
    <property type="entry name" value="FGGY_Carb_Kinase"/>
</dbReference>